<keyword evidence="2" id="KW-1185">Reference proteome</keyword>
<name>A0A366L801_9SPHI</name>
<evidence type="ECO:0000313" key="1">
    <source>
        <dbReference type="EMBL" id="RBQ09986.1"/>
    </source>
</evidence>
<dbReference type="Proteomes" id="UP000252081">
    <property type="component" value="Unassembled WGS sequence"/>
</dbReference>
<comment type="caution">
    <text evidence="1">The sequence shown here is derived from an EMBL/GenBank/DDBJ whole genome shotgun (WGS) entry which is preliminary data.</text>
</comment>
<dbReference type="EMBL" id="QNQU01000004">
    <property type="protein sequence ID" value="RBQ09986.1"/>
    <property type="molecule type" value="Genomic_DNA"/>
</dbReference>
<sequence>MKNIWKILFVFTCISCHSNTQKKNKPVVSDTVKREAEVKKTADHQTPHQEIMEFVGYIDDGDYFLLTARRKNETLSFINDDNEDRNLLRGDIIEVTWKTDTIYVAGDGDTPQQAEKIVSVKKLKDGNVSKFRKNYNEALKYHWPQEEDYSKSYLDKLYTLVEYYIANSKNEQLQLLVKNRDEINYSIEKQIRADKEYMLIGIAGTEEHRLNTVQWLYFDNELDKLYEYDLPNDSLVEFDR</sequence>
<dbReference type="RefSeq" id="WP_113947921.1">
    <property type="nucleotide sequence ID" value="NZ_QNQU01000004.1"/>
</dbReference>
<organism evidence="1 2">
    <name type="scientific">Pedobacter miscanthi</name>
    <dbReference type="NCBI Taxonomy" id="2259170"/>
    <lineage>
        <taxon>Bacteria</taxon>
        <taxon>Pseudomonadati</taxon>
        <taxon>Bacteroidota</taxon>
        <taxon>Sphingobacteriia</taxon>
        <taxon>Sphingobacteriales</taxon>
        <taxon>Sphingobacteriaceae</taxon>
        <taxon>Pedobacter</taxon>
    </lineage>
</organism>
<evidence type="ECO:0000313" key="2">
    <source>
        <dbReference type="Proteomes" id="UP000252081"/>
    </source>
</evidence>
<dbReference type="OrthoDB" id="770741at2"/>
<reference evidence="1 2" key="1">
    <citation type="submission" date="2018-07" db="EMBL/GenBank/DDBJ databases">
        <title>A draft genome of a endophytic bacteria, a new species of Pedobacter.</title>
        <authorList>
            <person name="Zhang Z.D."/>
            <person name="Chen Z.J."/>
        </authorList>
    </citation>
    <scope>NUCLEOTIDE SEQUENCE [LARGE SCALE GENOMIC DNA]</scope>
    <source>
        <strain evidence="1 2">RS10</strain>
    </source>
</reference>
<proteinExistence type="predicted"/>
<accession>A0A366L801</accession>
<gene>
    <name evidence="1" type="ORF">DRW42_05990</name>
</gene>
<protein>
    <submittedName>
        <fullName evidence="1">Uncharacterized protein</fullName>
    </submittedName>
</protein>
<dbReference type="AlphaFoldDB" id="A0A366L801"/>